<feature type="transmembrane region" description="Helical" evidence="1">
    <location>
        <begin position="87"/>
        <end position="111"/>
    </location>
</feature>
<evidence type="ECO:0008006" key="4">
    <source>
        <dbReference type="Google" id="ProtNLM"/>
    </source>
</evidence>
<keyword evidence="1" id="KW-1133">Transmembrane helix</keyword>
<dbReference type="Pfam" id="PF04020">
    <property type="entry name" value="Phage_holin_4_2"/>
    <property type="match status" value="1"/>
</dbReference>
<name>E6K2D3_PARDN</name>
<gene>
    <name evidence="2" type="ORF">HMPREF0620_1606</name>
</gene>
<proteinExistence type="predicted"/>
<dbReference type="PATRIC" id="fig|864564.6.peg.94"/>
<evidence type="ECO:0000313" key="2">
    <source>
        <dbReference type="EMBL" id="EFT82921.1"/>
    </source>
</evidence>
<dbReference type="AlphaFoldDB" id="E6K2D3"/>
<evidence type="ECO:0000256" key="1">
    <source>
        <dbReference type="SAM" id="Phobius"/>
    </source>
</evidence>
<evidence type="ECO:0000313" key="3">
    <source>
        <dbReference type="Proteomes" id="UP000004946"/>
    </source>
</evidence>
<feature type="transmembrane region" description="Helical" evidence="1">
    <location>
        <begin position="57"/>
        <end position="81"/>
    </location>
</feature>
<comment type="caution">
    <text evidence="2">The sequence shown here is derived from an EMBL/GenBank/DDBJ whole genome shotgun (WGS) entry which is preliminary data.</text>
</comment>
<organism evidence="2 3">
    <name type="scientific">Parascardovia denticolens DSM 10105 = JCM 12538</name>
    <dbReference type="NCBI Taxonomy" id="864564"/>
    <lineage>
        <taxon>Bacteria</taxon>
        <taxon>Bacillati</taxon>
        <taxon>Actinomycetota</taxon>
        <taxon>Actinomycetes</taxon>
        <taxon>Bifidobacteriales</taxon>
        <taxon>Bifidobacteriaceae</taxon>
        <taxon>Parascardovia</taxon>
    </lineage>
</organism>
<dbReference type="Proteomes" id="UP000004946">
    <property type="component" value="Chromosome"/>
</dbReference>
<dbReference type="PANTHER" id="PTHR37309">
    <property type="entry name" value="SLR0284 PROTEIN"/>
    <property type="match status" value="1"/>
</dbReference>
<keyword evidence="3" id="KW-1185">Reference proteome</keyword>
<dbReference type="HOGENOM" id="CLU_120441_0_1_11"/>
<dbReference type="PANTHER" id="PTHR37309:SF1">
    <property type="entry name" value="SLR0284 PROTEIN"/>
    <property type="match status" value="1"/>
</dbReference>
<dbReference type="InterPro" id="IPR007165">
    <property type="entry name" value="Phage_holin_4_2"/>
</dbReference>
<sequence>MKSFFVRWLAMTLACGIMCWLLPGAHVIGSNKFLAYGAFALFMALINASIKPIIQFLAIPVTFLTLGIASILINVAMVALASAMATGVFGVGVVFASFWWALLGAVILAILSDILSSLLGSLS</sequence>
<dbReference type="eggNOG" id="COG1950">
    <property type="taxonomic scope" value="Bacteria"/>
</dbReference>
<reference evidence="2 3" key="1">
    <citation type="submission" date="2010-12" db="EMBL/GenBank/DDBJ databases">
        <authorList>
            <person name="Muzny D."/>
            <person name="Qin X."/>
            <person name="Buhay C."/>
            <person name="Dugan-Rocha S."/>
            <person name="Ding Y."/>
            <person name="Chen G."/>
            <person name="Hawes A."/>
            <person name="Holder M."/>
            <person name="Jhangiani S."/>
            <person name="Johnson A."/>
            <person name="Khan Z."/>
            <person name="Li Z."/>
            <person name="Liu W."/>
            <person name="Liu X."/>
            <person name="Perez L."/>
            <person name="Shen H."/>
            <person name="Wang Q."/>
            <person name="Watt J."/>
            <person name="Xi L."/>
            <person name="Xin Y."/>
            <person name="Zhou J."/>
            <person name="Deng J."/>
            <person name="Jiang H."/>
            <person name="Liu Y."/>
            <person name="Qu J."/>
            <person name="Song X.-Z."/>
            <person name="Zhang L."/>
            <person name="Villasana D."/>
            <person name="Johnson A."/>
            <person name="Liu J."/>
            <person name="Liyanage D."/>
            <person name="Lorensuhewa L."/>
            <person name="Robinson T."/>
            <person name="Song A."/>
            <person name="Song B.-B."/>
            <person name="Dinh H."/>
            <person name="Thornton R."/>
            <person name="Coyle M."/>
            <person name="Francisco L."/>
            <person name="Jackson L."/>
            <person name="Javaid M."/>
            <person name="Korchina V."/>
            <person name="Kovar C."/>
            <person name="Mata R."/>
            <person name="Mathew T."/>
            <person name="Ngo R."/>
            <person name="Nguyen L."/>
            <person name="Nguyen N."/>
            <person name="Okwuonu G."/>
            <person name="Ongeri F."/>
            <person name="Pham C."/>
            <person name="Simmons D."/>
            <person name="Wilczek-Boney K."/>
            <person name="Hale W."/>
            <person name="Jakkamsetti A."/>
            <person name="Pham P."/>
            <person name="Ruth R."/>
            <person name="San Lucas F."/>
            <person name="Warren J."/>
            <person name="Zhang J."/>
            <person name="Zhao Z."/>
            <person name="Zhou C."/>
            <person name="Zhu D."/>
            <person name="Lee S."/>
            <person name="Bess C."/>
            <person name="Blankenburg K."/>
            <person name="Forbes L."/>
            <person name="Fu Q."/>
            <person name="Gubbala S."/>
            <person name="Hirani K."/>
            <person name="Jayaseelan J.C."/>
            <person name="Lara F."/>
            <person name="Munidasa M."/>
            <person name="Palculict T."/>
            <person name="Patil S."/>
            <person name="Pu L.-L."/>
            <person name="Saada N."/>
            <person name="Tang L."/>
            <person name="Weissenberger G."/>
            <person name="Zhu Y."/>
            <person name="Hemphill L."/>
            <person name="Shang Y."/>
            <person name="Youmans B."/>
            <person name="Ayvaz T."/>
            <person name="Ross M."/>
            <person name="Santibanez J."/>
            <person name="Aqrawi P."/>
            <person name="Gross S."/>
            <person name="Joshi V."/>
            <person name="Fowler G."/>
            <person name="Nazareth L."/>
            <person name="Reid J."/>
            <person name="Worley K."/>
            <person name="Petrosino J."/>
            <person name="Highlander S."/>
            <person name="Gibbs R."/>
        </authorList>
    </citation>
    <scope>NUCLEOTIDE SEQUENCE [LARGE SCALE GENOMIC DNA]</scope>
    <source>
        <strain evidence="2 3">DSM 10105</strain>
    </source>
</reference>
<protein>
    <recommendedName>
        <fullName evidence="4">Mycobacterial 4 TMS phage holin, superfamily IV</fullName>
    </recommendedName>
</protein>
<dbReference type="RefSeq" id="WP_006289436.1">
    <property type="nucleotide sequence ID" value="NZ_AP012333.1"/>
</dbReference>
<keyword evidence="1" id="KW-0812">Transmembrane</keyword>
<dbReference type="EMBL" id="AEON01000002">
    <property type="protein sequence ID" value="EFT82921.1"/>
    <property type="molecule type" value="Genomic_DNA"/>
</dbReference>
<dbReference type="KEGG" id="pdo:PSDT_0084"/>
<feature type="transmembrane region" description="Helical" evidence="1">
    <location>
        <begin position="34"/>
        <end position="50"/>
    </location>
</feature>
<keyword evidence="1" id="KW-0472">Membrane</keyword>
<accession>E6K2D3</accession>